<dbReference type="CDD" id="cd00446">
    <property type="entry name" value="GrpE"/>
    <property type="match status" value="1"/>
</dbReference>
<dbReference type="GO" id="GO:0000774">
    <property type="term" value="F:adenyl-nucleotide exchange factor activity"/>
    <property type="evidence" value="ECO:0007669"/>
    <property type="project" value="InterPro"/>
</dbReference>
<evidence type="ECO:0000256" key="11">
    <source>
        <dbReference type="RuleBase" id="RU000639"/>
    </source>
</evidence>
<dbReference type="HAMAP" id="MF_01151">
    <property type="entry name" value="GrpE"/>
    <property type="match status" value="1"/>
</dbReference>
<evidence type="ECO:0000313" key="13">
    <source>
        <dbReference type="EMBL" id="MBB6091869.1"/>
    </source>
</evidence>
<keyword evidence="6 10" id="KW-0143">Chaperone</keyword>
<evidence type="ECO:0000256" key="8">
    <source>
        <dbReference type="ARBA" id="ARBA00072274"/>
    </source>
</evidence>
<dbReference type="InterPro" id="IPR013805">
    <property type="entry name" value="GrpE_CC"/>
</dbReference>
<accession>A0A841HHI4</accession>
<dbReference type="SUPFAM" id="SSF58014">
    <property type="entry name" value="Coiled-coil domain of nucleotide exchange factor GrpE"/>
    <property type="match status" value="1"/>
</dbReference>
<dbReference type="PROSITE" id="PS01071">
    <property type="entry name" value="GRPE"/>
    <property type="match status" value="1"/>
</dbReference>
<name>A0A841HHI4_9GAMM</name>
<comment type="function">
    <text evidence="7 10 11">Participates actively in the response to hyperosmotic and heat shock by preventing the aggregation of stress-denatured proteins, in association with DnaK and GrpE. It is the nucleotide exchange factor for DnaK and may function as a thermosensor. Unfolded proteins bind initially to DnaJ; upon interaction with the DnaJ-bound protein, DnaK hydrolyzes its bound ATP, resulting in the formation of a stable complex. GrpE releases ADP from DnaK; ATP binding to DnaK triggers the release of the substrate protein, thus completing the reaction cycle. Several rounds of ATP-dependent interactions between DnaJ, DnaK and GrpE are required for fully efficient folding.</text>
</comment>
<dbReference type="EMBL" id="JACHHZ010000001">
    <property type="protein sequence ID" value="MBB6091869.1"/>
    <property type="molecule type" value="Genomic_DNA"/>
</dbReference>
<dbReference type="Proteomes" id="UP000588068">
    <property type="component" value="Unassembled WGS sequence"/>
</dbReference>
<dbReference type="NCBIfam" id="NF010737">
    <property type="entry name" value="PRK14139.1"/>
    <property type="match status" value="1"/>
</dbReference>
<dbReference type="PANTHER" id="PTHR21237:SF23">
    <property type="entry name" value="GRPE PROTEIN HOMOLOG, MITOCHONDRIAL"/>
    <property type="match status" value="1"/>
</dbReference>
<comment type="subunit">
    <text evidence="3 10">Homodimer.</text>
</comment>
<keyword evidence="4 10" id="KW-0963">Cytoplasm</keyword>
<comment type="similarity">
    <text evidence="2 10 12">Belongs to the GrpE family.</text>
</comment>
<dbReference type="AlphaFoldDB" id="A0A841HHI4"/>
<evidence type="ECO:0000256" key="3">
    <source>
        <dbReference type="ARBA" id="ARBA00011738"/>
    </source>
</evidence>
<dbReference type="PRINTS" id="PR00773">
    <property type="entry name" value="GRPEPROTEIN"/>
</dbReference>
<comment type="subcellular location">
    <subcellularLocation>
        <location evidence="1 10">Cytoplasm</location>
    </subcellularLocation>
</comment>
<evidence type="ECO:0000256" key="6">
    <source>
        <dbReference type="ARBA" id="ARBA00023186"/>
    </source>
</evidence>
<evidence type="ECO:0000256" key="10">
    <source>
        <dbReference type="HAMAP-Rule" id="MF_01151"/>
    </source>
</evidence>
<dbReference type="GO" id="GO:0051087">
    <property type="term" value="F:protein-folding chaperone binding"/>
    <property type="evidence" value="ECO:0007669"/>
    <property type="project" value="InterPro"/>
</dbReference>
<dbReference type="Gene3D" id="2.30.22.10">
    <property type="entry name" value="Head domain of nucleotide exchange factor GrpE"/>
    <property type="match status" value="1"/>
</dbReference>
<dbReference type="InterPro" id="IPR000740">
    <property type="entry name" value="GrpE"/>
</dbReference>
<evidence type="ECO:0000256" key="2">
    <source>
        <dbReference type="ARBA" id="ARBA00009054"/>
    </source>
</evidence>
<proteinExistence type="inferred from homology"/>
<dbReference type="NCBIfam" id="NF010748">
    <property type="entry name" value="PRK14150.1"/>
    <property type="match status" value="1"/>
</dbReference>
<evidence type="ECO:0000256" key="4">
    <source>
        <dbReference type="ARBA" id="ARBA00022490"/>
    </source>
</evidence>
<evidence type="ECO:0000256" key="12">
    <source>
        <dbReference type="RuleBase" id="RU004478"/>
    </source>
</evidence>
<gene>
    <name evidence="10" type="primary">grpE</name>
    <name evidence="13" type="ORF">HNQ60_000715</name>
</gene>
<dbReference type="GO" id="GO:0006457">
    <property type="term" value="P:protein folding"/>
    <property type="evidence" value="ECO:0007669"/>
    <property type="project" value="InterPro"/>
</dbReference>
<comment type="caution">
    <text evidence="13">The sequence shown here is derived from an EMBL/GenBank/DDBJ whole genome shotgun (WGS) entry which is preliminary data.</text>
</comment>
<dbReference type="FunFam" id="2.30.22.10:FF:000001">
    <property type="entry name" value="Protein GrpE"/>
    <property type="match status" value="1"/>
</dbReference>
<evidence type="ECO:0000313" key="14">
    <source>
        <dbReference type="Proteomes" id="UP000588068"/>
    </source>
</evidence>
<dbReference type="PANTHER" id="PTHR21237">
    <property type="entry name" value="GRPE PROTEIN"/>
    <property type="match status" value="1"/>
</dbReference>
<dbReference type="InterPro" id="IPR009012">
    <property type="entry name" value="GrpE_head"/>
</dbReference>
<evidence type="ECO:0000256" key="1">
    <source>
        <dbReference type="ARBA" id="ARBA00004496"/>
    </source>
</evidence>
<dbReference type="GO" id="GO:0042803">
    <property type="term" value="F:protein homodimerization activity"/>
    <property type="evidence" value="ECO:0007669"/>
    <property type="project" value="InterPro"/>
</dbReference>
<keyword evidence="5 10" id="KW-0346">Stress response</keyword>
<keyword evidence="14" id="KW-1185">Reference proteome</keyword>
<dbReference type="GO" id="GO:0005829">
    <property type="term" value="C:cytosol"/>
    <property type="evidence" value="ECO:0007669"/>
    <property type="project" value="TreeGrafter"/>
</dbReference>
<evidence type="ECO:0000256" key="7">
    <source>
        <dbReference type="ARBA" id="ARBA00053401"/>
    </source>
</evidence>
<dbReference type="SUPFAM" id="SSF51064">
    <property type="entry name" value="Head domain of nucleotide exchange factor GrpE"/>
    <property type="match status" value="1"/>
</dbReference>
<protein>
    <recommendedName>
        <fullName evidence="8 10">Protein GrpE</fullName>
    </recommendedName>
    <alternativeName>
        <fullName evidence="9 10">HSP-70 cofactor</fullName>
    </alternativeName>
</protein>
<reference evidence="13 14" key="1">
    <citation type="submission" date="2020-08" db="EMBL/GenBank/DDBJ databases">
        <title>Genomic Encyclopedia of Type Strains, Phase IV (KMG-IV): sequencing the most valuable type-strain genomes for metagenomic binning, comparative biology and taxonomic classification.</title>
        <authorList>
            <person name="Goeker M."/>
        </authorList>
    </citation>
    <scope>NUCLEOTIDE SEQUENCE [LARGE SCALE GENOMIC DNA]</scope>
    <source>
        <strain evidence="13 14">DSM 26723</strain>
    </source>
</reference>
<dbReference type="Gene3D" id="3.90.20.20">
    <property type="match status" value="1"/>
</dbReference>
<dbReference type="GO" id="GO:0051082">
    <property type="term" value="F:unfolded protein binding"/>
    <property type="evidence" value="ECO:0007669"/>
    <property type="project" value="TreeGrafter"/>
</dbReference>
<evidence type="ECO:0000256" key="9">
    <source>
        <dbReference type="ARBA" id="ARBA00076414"/>
    </source>
</evidence>
<organism evidence="13 14">
    <name type="scientific">Povalibacter uvarum</name>
    <dbReference type="NCBI Taxonomy" id="732238"/>
    <lineage>
        <taxon>Bacteria</taxon>
        <taxon>Pseudomonadati</taxon>
        <taxon>Pseudomonadota</taxon>
        <taxon>Gammaproteobacteria</taxon>
        <taxon>Steroidobacterales</taxon>
        <taxon>Steroidobacteraceae</taxon>
        <taxon>Povalibacter</taxon>
    </lineage>
</organism>
<sequence>MTAEFPPSDQAPAGVDVAALQASLEAAEGRALESKDLYMRALAELENVRKRSAREVEQAHKFAIDRFANDLVAVKDSLELGVDAAGTIDTLRAGSEATLKLLSKAFEKAGVVEISPQGEMFNPELHEAMVAQPSAEHVPNSVLQVVQKGYQLNGRLLRPARVIVAREP</sequence>
<dbReference type="Pfam" id="PF01025">
    <property type="entry name" value="GrpE"/>
    <property type="match status" value="1"/>
</dbReference>
<evidence type="ECO:0000256" key="5">
    <source>
        <dbReference type="ARBA" id="ARBA00023016"/>
    </source>
</evidence>
<dbReference type="RefSeq" id="WP_184329635.1">
    <property type="nucleotide sequence ID" value="NZ_JACHHZ010000001.1"/>
</dbReference>